<evidence type="ECO:0000313" key="1">
    <source>
        <dbReference type="EMBL" id="KAJ3536750.1"/>
    </source>
</evidence>
<dbReference type="EMBL" id="JANRMS010000621">
    <property type="protein sequence ID" value="KAJ3536750.1"/>
    <property type="molecule type" value="Genomic_DNA"/>
</dbReference>
<dbReference type="Proteomes" id="UP001148629">
    <property type="component" value="Unassembled WGS sequence"/>
</dbReference>
<keyword evidence="2" id="KW-1185">Reference proteome</keyword>
<proteinExistence type="predicted"/>
<evidence type="ECO:0000313" key="2">
    <source>
        <dbReference type="Proteomes" id="UP001148629"/>
    </source>
</evidence>
<organism evidence="1 2">
    <name type="scientific">Fusarium decemcellulare</name>
    <dbReference type="NCBI Taxonomy" id="57161"/>
    <lineage>
        <taxon>Eukaryota</taxon>
        <taxon>Fungi</taxon>
        <taxon>Dikarya</taxon>
        <taxon>Ascomycota</taxon>
        <taxon>Pezizomycotina</taxon>
        <taxon>Sordariomycetes</taxon>
        <taxon>Hypocreomycetidae</taxon>
        <taxon>Hypocreales</taxon>
        <taxon>Nectriaceae</taxon>
        <taxon>Fusarium</taxon>
        <taxon>Fusarium decemcellulare species complex</taxon>
    </lineage>
</organism>
<reference evidence="1" key="1">
    <citation type="submission" date="2022-08" db="EMBL/GenBank/DDBJ databases">
        <title>Genome Sequence of Fusarium decemcellulare.</title>
        <authorList>
            <person name="Buettner E."/>
        </authorList>
    </citation>
    <scope>NUCLEOTIDE SEQUENCE</scope>
    <source>
        <strain evidence="1">Babe19</strain>
    </source>
</reference>
<accession>A0ACC1SCD2</accession>
<comment type="caution">
    <text evidence="1">The sequence shown here is derived from an EMBL/GenBank/DDBJ whole genome shotgun (WGS) entry which is preliminary data.</text>
</comment>
<name>A0ACC1SCD2_9HYPO</name>
<sequence length="320" mass="33905">MSSSRFVISGIQRAASGSLLRPFTFSTLAMASSAQSRVDLLRERLNPTKPAIAMAAHNPLGAKLVEDAGFGAVWVSGFELSASYAVPDASILPMSTILDMTRAMGQVQNLPLVVDLDTGFGNAVNVAYVVPQFAAAGASAVVIEDKAFPKDSSLRSQGRHSLISIPEFQGKIKAAKVSPILVIARTEALITGLGEEEAIKRATAYAEAGADAVLVHSKQKTPDEIVSFCKTWLGTVPLVIVPTSYPQLSFADVAALGKVGLIICGNHAVRSAVSSMRRTFSRILQDGGISGVEGEIAPVSDVFELQGDSRMRSIEEKYLR</sequence>
<gene>
    <name evidence="1" type="ORF">NM208_g6586</name>
</gene>
<protein>
    <submittedName>
        <fullName evidence="1">Uncharacterized protein</fullName>
    </submittedName>
</protein>